<comment type="caution">
    <text evidence="2">The sequence shown here is derived from an EMBL/GenBank/DDBJ whole genome shotgun (WGS) entry which is preliminary data.</text>
</comment>
<feature type="region of interest" description="Disordered" evidence="1">
    <location>
        <begin position="24"/>
        <end position="90"/>
    </location>
</feature>
<feature type="compositionally biased region" description="Basic and acidic residues" evidence="1">
    <location>
        <begin position="35"/>
        <end position="49"/>
    </location>
</feature>
<name>A0A7J7V3M5_MYOMY</name>
<feature type="region of interest" description="Disordered" evidence="1">
    <location>
        <begin position="170"/>
        <end position="290"/>
    </location>
</feature>
<accession>A0A7J7V3M5</accession>
<feature type="compositionally biased region" description="Gly residues" evidence="1">
    <location>
        <begin position="265"/>
        <end position="282"/>
    </location>
</feature>
<feature type="compositionally biased region" description="Basic and acidic residues" evidence="1">
    <location>
        <begin position="237"/>
        <end position="246"/>
    </location>
</feature>
<feature type="compositionally biased region" description="Gly residues" evidence="1">
    <location>
        <begin position="183"/>
        <end position="195"/>
    </location>
</feature>
<evidence type="ECO:0000313" key="3">
    <source>
        <dbReference type="Proteomes" id="UP000527355"/>
    </source>
</evidence>
<dbReference type="AlphaFoldDB" id="A0A7J7V3M5"/>
<gene>
    <name evidence="2" type="ORF">mMyoMyo1_008423</name>
</gene>
<organism evidence="2 3">
    <name type="scientific">Myotis myotis</name>
    <name type="common">Greater mouse-eared bat</name>
    <name type="synonym">Vespertilio myotis</name>
    <dbReference type="NCBI Taxonomy" id="51298"/>
    <lineage>
        <taxon>Eukaryota</taxon>
        <taxon>Metazoa</taxon>
        <taxon>Chordata</taxon>
        <taxon>Craniata</taxon>
        <taxon>Vertebrata</taxon>
        <taxon>Euteleostomi</taxon>
        <taxon>Mammalia</taxon>
        <taxon>Eutheria</taxon>
        <taxon>Laurasiatheria</taxon>
        <taxon>Chiroptera</taxon>
        <taxon>Yangochiroptera</taxon>
        <taxon>Vespertilionidae</taxon>
        <taxon>Myotis</taxon>
    </lineage>
</organism>
<proteinExistence type="predicted"/>
<sequence length="290" mass="30241">MSERSWRSPTRSAAANVGTAVLMGLVRPEAAPHGQEPRERAGRTARSGEVRCQASEPAGIGSQAGEPRALGPGSGQGHTDTLCPEPPSQAGWIPAATAHGYFVMVQWHLFVKKTWEKPGNENRTLPVRATTCARSPCPGNLHRGGCSHVASDGNPPGDPPWCCCQVAPGDPERNRGDPRRGGTPRGAGGPRGTGGTQRNTGDPEEQEGPRGTRGTQRNRGDPEEQEGPRGTGGTQRNRGDPEEHGGPRRTGGTQRNTGDPEEQGGPRGTGGTRGGTLRGAGGTLASQVFQ</sequence>
<dbReference type="EMBL" id="JABWUV010000011">
    <property type="protein sequence ID" value="KAF6319684.1"/>
    <property type="molecule type" value="Genomic_DNA"/>
</dbReference>
<feature type="compositionally biased region" description="Basic and acidic residues" evidence="1">
    <location>
        <begin position="170"/>
        <end position="180"/>
    </location>
</feature>
<keyword evidence="3" id="KW-1185">Reference proteome</keyword>
<dbReference type="Proteomes" id="UP000527355">
    <property type="component" value="Unassembled WGS sequence"/>
</dbReference>
<protein>
    <submittedName>
        <fullName evidence="2">Uncharacterized protein</fullName>
    </submittedName>
</protein>
<reference evidence="2 3" key="1">
    <citation type="journal article" date="2020" name="Nature">
        <title>Six reference-quality genomes reveal evolution of bat adaptations.</title>
        <authorList>
            <person name="Jebb D."/>
            <person name="Huang Z."/>
            <person name="Pippel M."/>
            <person name="Hughes G.M."/>
            <person name="Lavrichenko K."/>
            <person name="Devanna P."/>
            <person name="Winkler S."/>
            <person name="Jermiin L.S."/>
            <person name="Skirmuntt E.C."/>
            <person name="Katzourakis A."/>
            <person name="Burkitt-Gray L."/>
            <person name="Ray D.A."/>
            <person name="Sullivan K.A.M."/>
            <person name="Roscito J.G."/>
            <person name="Kirilenko B.M."/>
            <person name="Davalos L.M."/>
            <person name="Corthals A.P."/>
            <person name="Power M.L."/>
            <person name="Jones G."/>
            <person name="Ransome R.D."/>
            <person name="Dechmann D.K.N."/>
            <person name="Locatelli A.G."/>
            <person name="Puechmaille S.J."/>
            <person name="Fedrigo O."/>
            <person name="Jarvis E.D."/>
            <person name="Hiller M."/>
            <person name="Vernes S.C."/>
            <person name="Myers E.W."/>
            <person name="Teeling E.C."/>
        </authorList>
    </citation>
    <scope>NUCLEOTIDE SEQUENCE [LARGE SCALE GENOMIC DNA]</scope>
    <source>
        <strain evidence="2">MMyoMyo1</strain>
        <tissue evidence="2">Flight muscle</tissue>
    </source>
</reference>
<evidence type="ECO:0000313" key="2">
    <source>
        <dbReference type="EMBL" id="KAF6319684.1"/>
    </source>
</evidence>
<evidence type="ECO:0000256" key="1">
    <source>
        <dbReference type="SAM" id="MobiDB-lite"/>
    </source>
</evidence>